<organism evidence="4 5">
    <name type="scientific">Aeromicrobium yanjiei</name>
    <dbReference type="NCBI Taxonomy" id="2662028"/>
    <lineage>
        <taxon>Bacteria</taxon>
        <taxon>Bacillati</taxon>
        <taxon>Actinomycetota</taxon>
        <taxon>Actinomycetes</taxon>
        <taxon>Propionibacteriales</taxon>
        <taxon>Nocardioidaceae</taxon>
        <taxon>Aeromicrobium</taxon>
    </lineage>
</organism>
<evidence type="ECO:0000313" key="5">
    <source>
        <dbReference type="Proteomes" id="UP000392064"/>
    </source>
</evidence>
<keyword evidence="5" id="KW-1185">Reference proteome</keyword>
<dbReference type="EMBL" id="CP045737">
    <property type="protein sequence ID" value="QGG41557.1"/>
    <property type="molecule type" value="Genomic_DNA"/>
</dbReference>
<dbReference type="InterPro" id="IPR001647">
    <property type="entry name" value="HTH_TetR"/>
</dbReference>
<keyword evidence="1 2" id="KW-0238">DNA-binding</keyword>
<dbReference type="PROSITE" id="PS50977">
    <property type="entry name" value="HTH_TETR_2"/>
    <property type="match status" value="1"/>
</dbReference>
<dbReference type="Pfam" id="PF00440">
    <property type="entry name" value="TetR_N"/>
    <property type="match status" value="1"/>
</dbReference>
<dbReference type="GO" id="GO:0003677">
    <property type="term" value="F:DNA binding"/>
    <property type="evidence" value="ECO:0007669"/>
    <property type="project" value="UniProtKB-UniRule"/>
</dbReference>
<accession>A0A5Q2MEL3</accession>
<reference evidence="4 5" key="1">
    <citation type="submission" date="2019-11" db="EMBL/GenBank/DDBJ databases">
        <authorList>
            <person name="Li J."/>
        </authorList>
    </citation>
    <scope>NUCLEOTIDE SEQUENCE [LARGE SCALE GENOMIC DNA]</scope>
    <source>
        <strain evidence="4 5">MF47</strain>
    </source>
</reference>
<proteinExistence type="predicted"/>
<dbReference type="KEGG" id="aef:GEV26_09395"/>
<evidence type="ECO:0000259" key="3">
    <source>
        <dbReference type="PROSITE" id="PS50977"/>
    </source>
</evidence>
<dbReference type="AlphaFoldDB" id="A0A5Q2MEL3"/>
<evidence type="ECO:0000313" key="4">
    <source>
        <dbReference type="EMBL" id="QGG41557.1"/>
    </source>
</evidence>
<protein>
    <submittedName>
        <fullName evidence="4">TetR family transcriptional regulator</fullName>
    </submittedName>
</protein>
<feature type="domain" description="HTH tetR-type" evidence="3">
    <location>
        <begin position="35"/>
        <end position="93"/>
    </location>
</feature>
<dbReference type="InterPro" id="IPR009057">
    <property type="entry name" value="Homeodomain-like_sf"/>
</dbReference>
<dbReference type="Proteomes" id="UP000392064">
    <property type="component" value="Chromosome"/>
</dbReference>
<name>A0A5Q2MEL3_9ACTN</name>
<feature type="DNA-binding region" description="H-T-H motif" evidence="2">
    <location>
        <begin position="56"/>
        <end position="75"/>
    </location>
</feature>
<sequence>MRRVNVNEPTRQDLPSSLAQEAIRRSLSRRQDAAENDVRRMIEVGRELLSEGSNPRVADIVGAAGLSNDAFYRYFQSKEDFVAAVVEDGGHRLLAYVERKMAEHDRAGARLRAAVSAIMSQAGDAEIATATRNILASSIGRNQRATGARNRLEAAMSGLLRDPLIELGSADPDRDARSVAAMLMAQMENFLWDEHPPSEDDLEHVLTFIEKAVAPSR</sequence>
<evidence type="ECO:0000256" key="1">
    <source>
        <dbReference type="ARBA" id="ARBA00023125"/>
    </source>
</evidence>
<dbReference type="Gene3D" id="1.10.357.10">
    <property type="entry name" value="Tetracycline Repressor, domain 2"/>
    <property type="match status" value="1"/>
</dbReference>
<evidence type="ECO:0000256" key="2">
    <source>
        <dbReference type="PROSITE-ProRule" id="PRU00335"/>
    </source>
</evidence>
<dbReference type="SUPFAM" id="SSF46689">
    <property type="entry name" value="Homeodomain-like"/>
    <property type="match status" value="1"/>
</dbReference>
<gene>
    <name evidence="4" type="ORF">GEV26_09395</name>
</gene>